<evidence type="ECO:0000313" key="10">
    <source>
        <dbReference type="Proteomes" id="UP000799424"/>
    </source>
</evidence>
<dbReference type="PRINTS" id="PR00065">
    <property type="entry name" value="TEADOMAIN"/>
</dbReference>
<feature type="region of interest" description="Disordered" evidence="7">
    <location>
        <begin position="633"/>
        <end position="652"/>
    </location>
</feature>
<evidence type="ECO:0000256" key="4">
    <source>
        <dbReference type="ARBA" id="ARBA00023163"/>
    </source>
</evidence>
<evidence type="ECO:0000256" key="1">
    <source>
        <dbReference type="ARBA" id="ARBA00004123"/>
    </source>
</evidence>
<name>A0A6A6ZJP0_9PLEO</name>
<comment type="similarity">
    <text evidence="2">Belongs to the TEC1 family.</text>
</comment>
<dbReference type="Proteomes" id="UP000799424">
    <property type="component" value="Unassembled WGS sequence"/>
</dbReference>
<proteinExistence type="inferred from homology"/>
<evidence type="ECO:0000256" key="6">
    <source>
        <dbReference type="PROSITE-ProRule" id="PRU00505"/>
    </source>
</evidence>
<accession>A0A6A6ZJP0</accession>
<reference evidence="9" key="1">
    <citation type="journal article" date="2020" name="Stud. Mycol.">
        <title>101 Dothideomycetes genomes: a test case for predicting lifestyles and emergence of pathogens.</title>
        <authorList>
            <person name="Haridas S."/>
            <person name="Albert R."/>
            <person name="Binder M."/>
            <person name="Bloem J."/>
            <person name="Labutti K."/>
            <person name="Salamov A."/>
            <person name="Andreopoulos B."/>
            <person name="Baker S."/>
            <person name="Barry K."/>
            <person name="Bills G."/>
            <person name="Bluhm B."/>
            <person name="Cannon C."/>
            <person name="Castanera R."/>
            <person name="Culley D."/>
            <person name="Daum C."/>
            <person name="Ezra D."/>
            <person name="Gonzalez J."/>
            <person name="Henrissat B."/>
            <person name="Kuo A."/>
            <person name="Liang C."/>
            <person name="Lipzen A."/>
            <person name="Lutzoni F."/>
            <person name="Magnuson J."/>
            <person name="Mondo S."/>
            <person name="Nolan M."/>
            <person name="Ohm R."/>
            <person name="Pangilinan J."/>
            <person name="Park H.-J."/>
            <person name="Ramirez L."/>
            <person name="Alfaro M."/>
            <person name="Sun H."/>
            <person name="Tritt A."/>
            <person name="Yoshinaga Y."/>
            <person name="Zwiers L.-H."/>
            <person name="Turgeon B."/>
            <person name="Goodwin S."/>
            <person name="Spatafora J."/>
            <person name="Crous P."/>
            <person name="Grigoriev I."/>
        </authorList>
    </citation>
    <scope>NUCLEOTIDE SEQUENCE</scope>
    <source>
        <strain evidence="9">CBS 113818</strain>
    </source>
</reference>
<dbReference type="AlphaFoldDB" id="A0A6A6ZJP0"/>
<dbReference type="InterPro" id="IPR038096">
    <property type="entry name" value="TEA/ATTS_sf"/>
</dbReference>
<organism evidence="9 10">
    <name type="scientific">Ophiobolus disseminans</name>
    <dbReference type="NCBI Taxonomy" id="1469910"/>
    <lineage>
        <taxon>Eukaryota</taxon>
        <taxon>Fungi</taxon>
        <taxon>Dikarya</taxon>
        <taxon>Ascomycota</taxon>
        <taxon>Pezizomycotina</taxon>
        <taxon>Dothideomycetes</taxon>
        <taxon>Pleosporomycetidae</taxon>
        <taxon>Pleosporales</taxon>
        <taxon>Pleosporineae</taxon>
        <taxon>Phaeosphaeriaceae</taxon>
        <taxon>Ophiobolus</taxon>
    </lineage>
</organism>
<feature type="domain" description="TEA" evidence="8">
    <location>
        <begin position="151"/>
        <end position="235"/>
    </location>
</feature>
<evidence type="ECO:0000256" key="2">
    <source>
        <dbReference type="ARBA" id="ARBA00008421"/>
    </source>
</evidence>
<dbReference type="Gene3D" id="6.10.20.40">
    <property type="entry name" value="TEA/ATTS domain"/>
    <property type="match status" value="1"/>
</dbReference>
<evidence type="ECO:0000259" key="8">
    <source>
        <dbReference type="PROSITE" id="PS51088"/>
    </source>
</evidence>
<protein>
    <recommendedName>
        <fullName evidence="8">TEA domain-containing protein</fullName>
    </recommendedName>
</protein>
<dbReference type="Pfam" id="PF01285">
    <property type="entry name" value="TEA"/>
    <property type="match status" value="1"/>
</dbReference>
<keyword evidence="10" id="KW-1185">Reference proteome</keyword>
<dbReference type="PANTHER" id="PTHR11834:SF0">
    <property type="entry name" value="PROTEIN SCALLOPED"/>
    <property type="match status" value="1"/>
</dbReference>
<dbReference type="OrthoDB" id="10006572at2759"/>
<dbReference type="GO" id="GO:0000978">
    <property type="term" value="F:RNA polymerase II cis-regulatory region sequence-specific DNA binding"/>
    <property type="evidence" value="ECO:0007669"/>
    <property type="project" value="TreeGrafter"/>
</dbReference>
<feature type="DNA-binding region" description="TEA" evidence="6">
    <location>
        <begin position="151"/>
        <end position="235"/>
    </location>
</feature>
<dbReference type="GO" id="GO:0005634">
    <property type="term" value="C:nucleus"/>
    <property type="evidence" value="ECO:0007669"/>
    <property type="project" value="UniProtKB-SubCell"/>
</dbReference>
<dbReference type="EMBL" id="MU006241">
    <property type="protein sequence ID" value="KAF2820437.1"/>
    <property type="molecule type" value="Genomic_DNA"/>
</dbReference>
<feature type="region of interest" description="Disordered" evidence="7">
    <location>
        <begin position="249"/>
        <end position="280"/>
    </location>
</feature>
<dbReference type="InterPro" id="IPR000818">
    <property type="entry name" value="TEA/ATTS_dom"/>
</dbReference>
<comment type="subcellular location">
    <subcellularLocation>
        <location evidence="1">Nucleus</location>
    </subcellularLocation>
</comment>
<evidence type="ECO:0000256" key="7">
    <source>
        <dbReference type="SAM" id="MobiDB-lite"/>
    </source>
</evidence>
<evidence type="ECO:0000256" key="3">
    <source>
        <dbReference type="ARBA" id="ARBA00023015"/>
    </source>
</evidence>
<dbReference type="PANTHER" id="PTHR11834">
    <property type="entry name" value="TRANSCRIPTIONAL ENHANCER FACTOR TEF RELATED"/>
    <property type="match status" value="1"/>
</dbReference>
<evidence type="ECO:0000313" key="9">
    <source>
        <dbReference type="EMBL" id="KAF2820437.1"/>
    </source>
</evidence>
<keyword evidence="5" id="KW-0539">Nucleus</keyword>
<gene>
    <name evidence="9" type="ORF">CC86DRAFT_429180</name>
</gene>
<dbReference type="InterPro" id="IPR050937">
    <property type="entry name" value="TEC1_TEAD_TF"/>
</dbReference>
<keyword evidence="4" id="KW-0804">Transcription</keyword>
<feature type="compositionally biased region" description="Polar residues" evidence="7">
    <location>
        <begin position="643"/>
        <end position="652"/>
    </location>
</feature>
<dbReference type="PROSITE" id="PS51088">
    <property type="entry name" value="TEA_2"/>
    <property type="match status" value="1"/>
</dbReference>
<dbReference type="GO" id="GO:0005667">
    <property type="term" value="C:transcription regulator complex"/>
    <property type="evidence" value="ECO:0007669"/>
    <property type="project" value="TreeGrafter"/>
</dbReference>
<feature type="compositionally biased region" description="Basic residues" evidence="7">
    <location>
        <begin position="250"/>
        <end position="265"/>
    </location>
</feature>
<evidence type="ECO:0000256" key="5">
    <source>
        <dbReference type="ARBA" id="ARBA00023242"/>
    </source>
</evidence>
<keyword evidence="3" id="KW-0805">Transcription regulation</keyword>
<dbReference type="GO" id="GO:0000981">
    <property type="term" value="F:DNA-binding transcription factor activity, RNA polymerase II-specific"/>
    <property type="evidence" value="ECO:0007669"/>
    <property type="project" value="TreeGrafter"/>
</dbReference>
<sequence length="863" mass="97216">MELQRRSCVPPNDVPAETILQQRAVLQERSANWPCDFNNTGTSTLKRSRSPSPLEHIYGRRPAPAGSYFTGNVHAQYIGLARFGVERSKKQVDSELKRLYRKLQQSDKYRKYREKQPVMTVAEIIAKEARELAEERARELAAEKAGRPVPKQKDKTVWPEFLEQAVWRVNDTIDRYTLALVRWPLMGRKKYMLNGALRGRNELIQYSIRRDTGITRDRKQVSSHLQVLKHHLHNVPTVLFYMAIPEDDKKRHRGRESSHAYHHGRERSQPQHVAAESEHDYNTSNAHLWDGARTYSSSYIQSMGHGVDDSTSPFTIQDFNMFVGVEDQPVHFFTSIARDSRLADLNITDHASWHRQYSEFDFLKSQMRDWSAEGRRILVCNASIKVMTESRPNASLTISFDLHSQRDLGAFQSVQCTTRFFDSGDMAPNPQLDGPDALDLKEHHTPCDYVPEPHGPTGLLRIKFGSKFWVSRMTKYQNLRHSDKGCVSKSLLRLTATQDIYGIKPGKRGEAECLFTILWRFQQTKYSVEVGRMRWRAVKFDSHRPAAVDQHWIKEEDHHSVTVDDLNSGQEEVLRCFNNASQEASLFQHVPHPLDFSQHPSHHVYDLQEQHTQHPLQLQLDILASLQPNLEQSHASAASSASTDYSQPSLSNVSHGHDAIGIYAPDANNFDFDGGHITISGAFEPAINLSAYDGFATQGTGLEGLHALAGLDHDGYSLGLTCADGDELVNVNDMHDADLACYSTKPNWQHANLISHLESAAEQYHAYLGHDQATHGHDVLHRLAGPSPALTQGEELVAHGLHNAGINLNGNAGIWILQSPFHEENTGGGANDGGCRTDSGVHGHEDGLGLLDLIERDQRARGY</sequence>
<dbReference type="SMART" id="SM00426">
    <property type="entry name" value="TEA"/>
    <property type="match status" value="1"/>
</dbReference>